<dbReference type="EMBL" id="JAULSN010000002">
    <property type="protein sequence ID" value="KAK3379051.1"/>
    <property type="molecule type" value="Genomic_DNA"/>
</dbReference>
<comment type="caution">
    <text evidence="2">The sequence shown here is derived from an EMBL/GenBank/DDBJ whole genome shotgun (WGS) entry which is preliminary data.</text>
</comment>
<evidence type="ECO:0000313" key="3">
    <source>
        <dbReference type="Proteomes" id="UP001287356"/>
    </source>
</evidence>
<sequence>MPPLPSLLGIPLEVRAMIILLAAQAPQSTLPDPGELHSQLRRTLDRAPLAYSHREQTRRVLFPAHPAANPALPLLLANRQLHDETLDTLRRAFPASSRPSVVYTADIVYLTDYTLWPTWLSVPARAPHVDTVHAQFRIFGCPAAHRLDEPPRGMFSGGAGGPPPVVWPFYHLLVGSMTSGRHAPCGLPFAANRLVLDFLPAPQPGGLLPLGRVVGFGRAAANAGGPLPPENVSEGFGLRRALEAQCRGDPGIEAAARLMTFVVNQLEHLSRLNDSVFEYGKKLHENIGVIEVRLDGKLHETIDLGQCLANMQPWTPSYARDKWNASFLPWRREVLARRRELGMAAQDSPTLS</sequence>
<keyword evidence="1" id="KW-0732">Signal</keyword>
<feature type="chain" id="PRO_5042126584" evidence="1">
    <location>
        <begin position="17"/>
        <end position="352"/>
    </location>
</feature>
<organism evidence="2 3">
    <name type="scientific">Lasiosphaeria ovina</name>
    <dbReference type="NCBI Taxonomy" id="92902"/>
    <lineage>
        <taxon>Eukaryota</taxon>
        <taxon>Fungi</taxon>
        <taxon>Dikarya</taxon>
        <taxon>Ascomycota</taxon>
        <taxon>Pezizomycotina</taxon>
        <taxon>Sordariomycetes</taxon>
        <taxon>Sordariomycetidae</taxon>
        <taxon>Sordariales</taxon>
        <taxon>Lasiosphaeriaceae</taxon>
        <taxon>Lasiosphaeria</taxon>
    </lineage>
</organism>
<evidence type="ECO:0000313" key="2">
    <source>
        <dbReference type="EMBL" id="KAK3379051.1"/>
    </source>
</evidence>
<feature type="signal peptide" evidence="1">
    <location>
        <begin position="1"/>
        <end position="16"/>
    </location>
</feature>
<reference evidence="2" key="2">
    <citation type="submission" date="2023-06" db="EMBL/GenBank/DDBJ databases">
        <authorList>
            <consortium name="Lawrence Berkeley National Laboratory"/>
            <person name="Haridas S."/>
            <person name="Hensen N."/>
            <person name="Bonometti L."/>
            <person name="Westerberg I."/>
            <person name="Brannstrom I.O."/>
            <person name="Guillou S."/>
            <person name="Cros-Aarteil S."/>
            <person name="Calhoun S."/>
            <person name="Kuo A."/>
            <person name="Mondo S."/>
            <person name="Pangilinan J."/>
            <person name="Riley R."/>
            <person name="Labutti K."/>
            <person name="Andreopoulos B."/>
            <person name="Lipzen A."/>
            <person name="Chen C."/>
            <person name="Yanf M."/>
            <person name="Daum C."/>
            <person name="Ng V."/>
            <person name="Clum A."/>
            <person name="Steindorff A."/>
            <person name="Ohm R."/>
            <person name="Martin F."/>
            <person name="Silar P."/>
            <person name="Natvig D."/>
            <person name="Lalanne C."/>
            <person name="Gautier V."/>
            <person name="Ament-Velasquez S.L."/>
            <person name="Kruys A."/>
            <person name="Hutchinson M.I."/>
            <person name="Powell A.J."/>
            <person name="Barry K."/>
            <person name="Miller A.N."/>
            <person name="Grigoriev I.V."/>
            <person name="Debuchy R."/>
            <person name="Gladieux P."/>
            <person name="Thoren M.H."/>
            <person name="Johannesson H."/>
        </authorList>
    </citation>
    <scope>NUCLEOTIDE SEQUENCE</scope>
    <source>
        <strain evidence="2">CBS 958.72</strain>
    </source>
</reference>
<dbReference type="AlphaFoldDB" id="A0AAE0KMV0"/>
<dbReference type="Proteomes" id="UP001287356">
    <property type="component" value="Unassembled WGS sequence"/>
</dbReference>
<name>A0AAE0KMV0_9PEZI</name>
<protein>
    <submittedName>
        <fullName evidence="2">Uncharacterized protein</fullName>
    </submittedName>
</protein>
<gene>
    <name evidence="2" type="ORF">B0T24DRAFT_610601</name>
</gene>
<keyword evidence="3" id="KW-1185">Reference proteome</keyword>
<evidence type="ECO:0000256" key="1">
    <source>
        <dbReference type="SAM" id="SignalP"/>
    </source>
</evidence>
<proteinExistence type="predicted"/>
<reference evidence="2" key="1">
    <citation type="journal article" date="2023" name="Mol. Phylogenet. Evol.">
        <title>Genome-scale phylogeny and comparative genomics of the fungal order Sordariales.</title>
        <authorList>
            <person name="Hensen N."/>
            <person name="Bonometti L."/>
            <person name="Westerberg I."/>
            <person name="Brannstrom I.O."/>
            <person name="Guillou S."/>
            <person name="Cros-Aarteil S."/>
            <person name="Calhoun S."/>
            <person name="Haridas S."/>
            <person name="Kuo A."/>
            <person name="Mondo S."/>
            <person name="Pangilinan J."/>
            <person name="Riley R."/>
            <person name="LaButti K."/>
            <person name="Andreopoulos B."/>
            <person name="Lipzen A."/>
            <person name="Chen C."/>
            <person name="Yan M."/>
            <person name="Daum C."/>
            <person name="Ng V."/>
            <person name="Clum A."/>
            <person name="Steindorff A."/>
            <person name="Ohm R.A."/>
            <person name="Martin F."/>
            <person name="Silar P."/>
            <person name="Natvig D.O."/>
            <person name="Lalanne C."/>
            <person name="Gautier V."/>
            <person name="Ament-Velasquez S.L."/>
            <person name="Kruys A."/>
            <person name="Hutchinson M.I."/>
            <person name="Powell A.J."/>
            <person name="Barry K."/>
            <person name="Miller A.N."/>
            <person name="Grigoriev I.V."/>
            <person name="Debuchy R."/>
            <person name="Gladieux P."/>
            <person name="Hiltunen Thoren M."/>
            <person name="Johannesson H."/>
        </authorList>
    </citation>
    <scope>NUCLEOTIDE SEQUENCE</scope>
    <source>
        <strain evidence="2">CBS 958.72</strain>
    </source>
</reference>
<accession>A0AAE0KMV0</accession>